<dbReference type="RefSeq" id="WP_296944541.1">
    <property type="nucleotide sequence ID" value="NZ_LT599032.1"/>
</dbReference>
<gene>
    <name evidence="2" type="ORF">KL86DYS1_31580</name>
</gene>
<sequence length="285" mass="32711">MKNTSTKLLFTLALIFTGFISCSNDDNDYNGDDNKGNEIPEEKPYAKVSLKASKSMVNIYQWTEISISLDYSSKVSHDSVVWDLPGIYTHVSKDGSFLYSMSQTFNLPGHYKFSATAFKNGEVLASDTAFIEVTDRRDFLGIDWNSTESIKKGDLHFNSEVEGYYLPQEFNAGEKPYSILHFVPDNFNYEELAPKSRKLFYDYITNLYGKTKFTYEGTDVSQSPLTDEYNNRFVHPLDIIYGDGFEYYPLAIWETSKSNIALIAYYSPTYDESITKYFIIAEPKR</sequence>
<keyword evidence="1" id="KW-0732">Signal</keyword>
<dbReference type="AlphaFoldDB" id="A0A212K647"/>
<dbReference type="EMBL" id="FLUM01000003">
    <property type="protein sequence ID" value="SBW07112.1"/>
    <property type="molecule type" value="Genomic_DNA"/>
</dbReference>
<feature type="chain" id="PRO_5012081023" evidence="1">
    <location>
        <begin position="24"/>
        <end position="285"/>
    </location>
</feature>
<dbReference type="PROSITE" id="PS51257">
    <property type="entry name" value="PROKAR_LIPOPROTEIN"/>
    <property type="match status" value="1"/>
</dbReference>
<protein>
    <submittedName>
        <fullName evidence="2">Uncharacterized protein</fullName>
    </submittedName>
</protein>
<reference evidence="2" key="1">
    <citation type="submission" date="2016-04" db="EMBL/GenBank/DDBJ databases">
        <authorList>
            <person name="Evans L.H."/>
            <person name="Alamgir A."/>
            <person name="Owens N."/>
            <person name="Weber N.D."/>
            <person name="Virtaneva K."/>
            <person name="Barbian K."/>
            <person name="Babar A."/>
            <person name="Rosenke K."/>
        </authorList>
    </citation>
    <scope>NUCLEOTIDE SEQUENCE</scope>
    <source>
        <strain evidence="2">86-1</strain>
    </source>
</reference>
<feature type="signal peptide" evidence="1">
    <location>
        <begin position="1"/>
        <end position="23"/>
    </location>
</feature>
<proteinExistence type="predicted"/>
<accession>A0A212K647</accession>
<organism evidence="2">
    <name type="scientific">uncultured Dysgonomonas sp</name>
    <dbReference type="NCBI Taxonomy" id="206096"/>
    <lineage>
        <taxon>Bacteria</taxon>
        <taxon>Pseudomonadati</taxon>
        <taxon>Bacteroidota</taxon>
        <taxon>Bacteroidia</taxon>
        <taxon>Bacteroidales</taxon>
        <taxon>Dysgonomonadaceae</taxon>
        <taxon>Dysgonomonas</taxon>
        <taxon>environmental samples</taxon>
    </lineage>
</organism>
<name>A0A212K647_9BACT</name>
<evidence type="ECO:0000313" key="2">
    <source>
        <dbReference type="EMBL" id="SBW07112.1"/>
    </source>
</evidence>
<evidence type="ECO:0000256" key="1">
    <source>
        <dbReference type="SAM" id="SignalP"/>
    </source>
</evidence>